<dbReference type="Proteomes" id="UP000006310">
    <property type="component" value="Chromosome 2"/>
</dbReference>
<dbReference type="STRING" id="1071383.J7S459"/>
<reference evidence="3" key="2">
    <citation type="submission" date="2012-08" db="EMBL/GenBank/DDBJ databases">
        <title>Genome sequence of Kazachstania naganishii.</title>
        <authorList>
            <person name="Gordon J.L."/>
            <person name="Armisen D."/>
            <person name="Proux-Wera E."/>
            <person name="OhEigeartaigh S.S."/>
            <person name="Byrne K.P."/>
            <person name="Wolfe K.H."/>
        </authorList>
    </citation>
    <scope>NUCLEOTIDE SEQUENCE [LARGE SCALE GENOMIC DNA]</scope>
    <source>
        <strain evidence="3">ATCC MYA-139 / BCRC 22969 / CBS 8797 / CCRC 22969 / KCTC 17520 / NBRC 10181 / NCYC 3082</strain>
    </source>
</reference>
<name>J7S459_HUIN7</name>
<evidence type="ECO:0000313" key="2">
    <source>
        <dbReference type="EMBL" id="CCK69104.1"/>
    </source>
</evidence>
<dbReference type="GeneID" id="34524754"/>
<keyword evidence="3" id="KW-1185">Reference proteome</keyword>
<dbReference type="KEGG" id="kng:KNAG_0B06790"/>
<dbReference type="OrthoDB" id="4035795at2759"/>
<feature type="region of interest" description="Disordered" evidence="1">
    <location>
        <begin position="124"/>
        <end position="149"/>
    </location>
</feature>
<evidence type="ECO:0000313" key="3">
    <source>
        <dbReference type="Proteomes" id="UP000006310"/>
    </source>
</evidence>
<dbReference type="RefSeq" id="XP_022463350.1">
    <property type="nucleotide sequence ID" value="XM_022606679.1"/>
</dbReference>
<accession>J7S459</accession>
<gene>
    <name evidence="2" type="primary">KNAG0B06790</name>
    <name evidence="2" type="ordered locus">KNAG_0B06790</name>
</gene>
<dbReference type="AlphaFoldDB" id="J7S459"/>
<sequence length="229" mass="26025">MTMDAEMLSSYESTLQTQVQNKRHFVTQARDVLRGQDRRDAGPAEGKTGVESLLKRPMMYPERSDPIGVSLLAVSQTTRRTTSLEWLRSMREHNSRLERTLAAQTATNEQLKSLLLALEGSIDLEDQSMPSPPSSRPVEQEQEQDGENASQWAALEELVESRLLQRRIPQTSVHRAVALLRRLVAGDGSIEQTAFEIDDHCAEMYWLLLRHGLIHKDHDHVRLVFCTGR</sequence>
<dbReference type="EMBL" id="HE978315">
    <property type="protein sequence ID" value="CCK69104.1"/>
    <property type="molecule type" value="Genomic_DNA"/>
</dbReference>
<evidence type="ECO:0000256" key="1">
    <source>
        <dbReference type="SAM" id="MobiDB-lite"/>
    </source>
</evidence>
<reference evidence="2 3" key="1">
    <citation type="journal article" date="2011" name="Proc. Natl. Acad. Sci. U.S.A.">
        <title>Evolutionary erosion of yeast sex chromosomes by mating-type switching accidents.</title>
        <authorList>
            <person name="Gordon J.L."/>
            <person name="Armisen D."/>
            <person name="Proux-Wera E."/>
            <person name="Oheigeartaigh S.S."/>
            <person name="Byrne K.P."/>
            <person name="Wolfe K.H."/>
        </authorList>
    </citation>
    <scope>NUCLEOTIDE SEQUENCE [LARGE SCALE GENOMIC DNA]</scope>
    <source>
        <strain evidence="3">ATCC MYA-139 / BCRC 22969 / CBS 8797 / CCRC 22969 / KCTC 17520 / NBRC 10181 / NCYC 3082</strain>
    </source>
</reference>
<proteinExistence type="predicted"/>
<protein>
    <submittedName>
        <fullName evidence="2">Uncharacterized protein</fullName>
    </submittedName>
</protein>
<organism evidence="2 3">
    <name type="scientific">Huiozyma naganishii (strain ATCC MYA-139 / BCRC 22969 / CBS 8797 / KCTC 17520 / NBRC 10181 / NCYC 3082 / Yp74L-3)</name>
    <name type="common">Yeast</name>
    <name type="synonym">Kazachstania naganishii</name>
    <dbReference type="NCBI Taxonomy" id="1071383"/>
    <lineage>
        <taxon>Eukaryota</taxon>
        <taxon>Fungi</taxon>
        <taxon>Dikarya</taxon>
        <taxon>Ascomycota</taxon>
        <taxon>Saccharomycotina</taxon>
        <taxon>Saccharomycetes</taxon>
        <taxon>Saccharomycetales</taxon>
        <taxon>Saccharomycetaceae</taxon>
        <taxon>Huiozyma</taxon>
    </lineage>
</organism>
<dbReference type="HOGENOM" id="CLU_105159_0_0_1"/>